<name>A0A0F9JCU7_9ZZZZ</name>
<proteinExistence type="predicted"/>
<evidence type="ECO:0000256" key="1">
    <source>
        <dbReference type="SAM" id="Coils"/>
    </source>
</evidence>
<feature type="coiled-coil region" evidence="1">
    <location>
        <begin position="60"/>
        <end position="87"/>
    </location>
</feature>
<accession>A0A0F9JCU7</accession>
<dbReference type="AlphaFoldDB" id="A0A0F9JCU7"/>
<reference evidence="2" key="1">
    <citation type="journal article" date="2015" name="Nature">
        <title>Complex archaea that bridge the gap between prokaryotes and eukaryotes.</title>
        <authorList>
            <person name="Spang A."/>
            <person name="Saw J.H."/>
            <person name="Jorgensen S.L."/>
            <person name="Zaremba-Niedzwiedzka K."/>
            <person name="Martijn J."/>
            <person name="Lind A.E."/>
            <person name="van Eijk R."/>
            <person name="Schleper C."/>
            <person name="Guy L."/>
            <person name="Ettema T.J."/>
        </authorList>
    </citation>
    <scope>NUCLEOTIDE SEQUENCE</scope>
</reference>
<comment type="caution">
    <text evidence="2">The sequence shown here is derived from an EMBL/GenBank/DDBJ whole genome shotgun (WGS) entry which is preliminary data.</text>
</comment>
<protein>
    <submittedName>
        <fullName evidence="2">Uncharacterized protein</fullName>
    </submittedName>
</protein>
<organism evidence="2">
    <name type="scientific">marine sediment metagenome</name>
    <dbReference type="NCBI Taxonomy" id="412755"/>
    <lineage>
        <taxon>unclassified sequences</taxon>
        <taxon>metagenomes</taxon>
        <taxon>ecological metagenomes</taxon>
    </lineage>
</organism>
<sequence>MGRKSYFWDDAKDSYLREHYPNTLNSELAEYFGVTEKAVSKRAERLKVQKTNDIIQKARRINLKNNKEMMENKMDEEENEIVEHTVEIDDYVSVKLKIPKVMTAMDMKALMQKANKLFTLSDTPMIPIQKRQYVQRKVEDKSALIKDYDESTDKQRIKLASDMGISLKSLYQKVWALRKSLGISKPNDIGGRGNKKYSDGFVDKAVKKLKSGISTANVADRMGLNNTKKLYDLVYGRTGKTPKQLRNGG</sequence>
<dbReference type="EMBL" id="LAZR01011734">
    <property type="protein sequence ID" value="KKM60141.1"/>
    <property type="molecule type" value="Genomic_DNA"/>
</dbReference>
<keyword evidence="1" id="KW-0175">Coiled coil</keyword>
<gene>
    <name evidence="2" type="ORF">LCGC14_1544840</name>
</gene>
<evidence type="ECO:0000313" key="2">
    <source>
        <dbReference type="EMBL" id="KKM60141.1"/>
    </source>
</evidence>